<evidence type="ECO:0000256" key="2">
    <source>
        <dbReference type="ARBA" id="ARBA00008974"/>
    </source>
</evidence>
<dbReference type="Proteomes" id="UP001498771">
    <property type="component" value="Unassembled WGS sequence"/>
</dbReference>
<name>A0ABR1F821_9ASCO</name>
<evidence type="ECO:0000256" key="5">
    <source>
        <dbReference type="ARBA" id="ARBA00023136"/>
    </source>
</evidence>
<dbReference type="InterPro" id="IPR001248">
    <property type="entry name" value="Pur-cyt_permease"/>
</dbReference>
<evidence type="ECO:0000256" key="6">
    <source>
        <dbReference type="SAM" id="Phobius"/>
    </source>
</evidence>
<dbReference type="EMBL" id="JBBJBU010000004">
    <property type="protein sequence ID" value="KAK7206004.1"/>
    <property type="molecule type" value="Genomic_DNA"/>
</dbReference>
<keyword evidence="8" id="KW-1185">Reference proteome</keyword>
<accession>A0ABR1F821</accession>
<evidence type="ECO:0008006" key="9">
    <source>
        <dbReference type="Google" id="ProtNLM"/>
    </source>
</evidence>
<comment type="caution">
    <text evidence="7">The sequence shown here is derived from an EMBL/GenBank/DDBJ whole genome shotgun (WGS) entry which is preliminary data.</text>
</comment>
<evidence type="ECO:0000256" key="3">
    <source>
        <dbReference type="ARBA" id="ARBA00022692"/>
    </source>
</evidence>
<sequence>MDKEQYEVRVSALDVDTGEVDRPLTFWQKVDRFCALDSKTEGVHSNHDLDPVPPEEQNWNMRHYALFWISDHLSVSGFRSAASVMEVGLSWRLALVNIALANLVGGFFITLNGIVGAKYHIPFSIQSRAAYGYYLSYLMILMRCIVGIFWYGIQIYTGAECVQSMLYALWPSFRNVKNTLPESANITTQFMTAYVIYFITCLPFHYVGVQRLKWLFLVKAITTPICAFAIMGWMINSVGLGDMFKDGNTVHGSTLAWTFVACFNSNVGSGTTLMVNAPDYSRYAKKISSTYITTFAVPFTSTIVTFIGVVFAAGSKLLYGTILWDPLLIINNWTSSGGRAAAFFCAFSFYLSQVGLNIAANSLAAANDLNCIFPRYINIRRGQFIAAVLGSWALTPWNILTSASGFLNFMSGYSIWLGPIFGILVSDYFFVHKQQYDVPGLYDFKGRYAYRYGCNWRAFAAFTCGWVPLLPGFIPTISGSTQANQGIGHLYKLGFWFGTGVGGLVYFVLCKFFPAEETYVEQGIYADEAVARDEDVEAYQYSSEEFEKRMS</sequence>
<feature type="transmembrane region" description="Helical" evidence="6">
    <location>
        <begin position="384"/>
        <end position="407"/>
    </location>
</feature>
<gene>
    <name evidence="7" type="ORF">BZA70DRAFT_150549</name>
</gene>
<feature type="transmembrane region" description="Helical" evidence="6">
    <location>
        <begin position="295"/>
        <end position="320"/>
    </location>
</feature>
<proteinExistence type="inferred from homology"/>
<dbReference type="PANTHER" id="PTHR30618">
    <property type="entry name" value="NCS1 FAMILY PURINE/PYRIMIDINE TRANSPORTER"/>
    <property type="match status" value="1"/>
</dbReference>
<feature type="transmembrane region" description="Helical" evidence="6">
    <location>
        <begin position="214"/>
        <end position="235"/>
    </location>
</feature>
<reference evidence="7 8" key="1">
    <citation type="submission" date="2024-03" db="EMBL/GenBank/DDBJ databases">
        <title>Genome-scale model development and genomic sequencing of the oleaginous clade Lipomyces.</title>
        <authorList>
            <consortium name="Lawrence Berkeley National Laboratory"/>
            <person name="Czajka J.J."/>
            <person name="Han Y."/>
            <person name="Kim J."/>
            <person name="Mondo S.J."/>
            <person name="Hofstad B.A."/>
            <person name="Robles A."/>
            <person name="Haridas S."/>
            <person name="Riley R."/>
            <person name="LaButti K."/>
            <person name="Pangilinan J."/>
            <person name="Andreopoulos W."/>
            <person name="Lipzen A."/>
            <person name="Yan J."/>
            <person name="Wang M."/>
            <person name="Ng V."/>
            <person name="Grigoriev I.V."/>
            <person name="Spatafora J.W."/>
            <person name="Magnuson J.K."/>
            <person name="Baker S.E."/>
            <person name="Pomraning K.R."/>
        </authorList>
    </citation>
    <scope>NUCLEOTIDE SEQUENCE [LARGE SCALE GENOMIC DNA]</scope>
    <source>
        <strain evidence="7 8">Phaff 52-87</strain>
    </source>
</reference>
<comment type="subcellular location">
    <subcellularLocation>
        <location evidence="1">Membrane</location>
        <topology evidence="1">Multi-pass membrane protein</topology>
    </subcellularLocation>
</comment>
<evidence type="ECO:0000256" key="1">
    <source>
        <dbReference type="ARBA" id="ARBA00004141"/>
    </source>
</evidence>
<keyword evidence="3 6" id="KW-0812">Transmembrane</keyword>
<feature type="transmembrane region" description="Helical" evidence="6">
    <location>
        <begin position="494"/>
        <end position="513"/>
    </location>
</feature>
<evidence type="ECO:0000256" key="4">
    <source>
        <dbReference type="ARBA" id="ARBA00022989"/>
    </source>
</evidence>
<dbReference type="CDD" id="cd11482">
    <property type="entry name" value="SLC-NCS1sbd_NRT1-like"/>
    <property type="match status" value="1"/>
</dbReference>
<organism evidence="7 8">
    <name type="scientific">Myxozyma melibiosi</name>
    <dbReference type="NCBI Taxonomy" id="54550"/>
    <lineage>
        <taxon>Eukaryota</taxon>
        <taxon>Fungi</taxon>
        <taxon>Dikarya</taxon>
        <taxon>Ascomycota</taxon>
        <taxon>Saccharomycotina</taxon>
        <taxon>Lipomycetes</taxon>
        <taxon>Lipomycetales</taxon>
        <taxon>Lipomycetaceae</taxon>
        <taxon>Myxozyma</taxon>
    </lineage>
</organism>
<feature type="transmembrane region" description="Helical" evidence="6">
    <location>
        <begin position="340"/>
        <end position="363"/>
    </location>
</feature>
<protein>
    <recommendedName>
        <fullName evidence="9">Allantoin permease</fullName>
    </recommendedName>
</protein>
<feature type="transmembrane region" description="Helical" evidence="6">
    <location>
        <begin position="255"/>
        <end position="275"/>
    </location>
</feature>
<feature type="transmembrane region" description="Helical" evidence="6">
    <location>
        <begin position="94"/>
        <end position="119"/>
    </location>
</feature>
<evidence type="ECO:0000313" key="7">
    <source>
        <dbReference type="EMBL" id="KAK7206004.1"/>
    </source>
</evidence>
<comment type="similarity">
    <text evidence="2">Belongs to the purine-cytosine permease (2.A.39) family.</text>
</comment>
<feature type="transmembrane region" description="Helical" evidence="6">
    <location>
        <begin position="186"/>
        <end position="207"/>
    </location>
</feature>
<dbReference type="Gene3D" id="1.10.4160.10">
    <property type="entry name" value="Hydantoin permease"/>
    <property type="match status" value="1"/>
</dbReference>
<feature type="transmembrane region" description="Helical" evidence="6">
    <location>
        <begin position="452"/>
        <end position="474"/>
    </location>
</feature>
<dbReference type="Pfam" id="PF02133">
    <property type="entry name" value="Transp_cyt_pur"/>
    <property type="match status" value="1"/>
</dbReference>
<feature type="transmembrane region" description="Helical" evidence="6">
    <location>
        <begin position="413"/>
        <end position="431"/>
    </location>
</feature>
<dbReference type="PANTHER" id="PTHR30618:SF0">
    <property type="entry name" value="PURINE-URACIL PERMEASE NCS1"/>
    <property type="match status" value="1"/>
</dbReference>
<evidence type="ECO:0000313" key="8">
    <source>
        <dbReference type="Proteomes" id="UP001498771"/>
    </source>
</evidence>
<keyword evidence="5 6" id="KW-0472">Membrane</keyword>
<dbReference type="InterPro" id="IPR045225">
    <property type="entry name" value="Uracil/uridine/allantoin_perm"/>
</dbReference>
<feature type="transmembrane region" description="Helical" evidence="6">
    <location>
        <begin position="131"/>
        <end position="153"/>
    </location>
</feature>
<dbReference type="RefSeq" id="XP_064769037.1">
    <property type="nucleotide sequence ID" value="XM_064909704.1"/>
</dbReference>
<dbReference type="GeneID" id="90035216"/>
<keyword evidence="4 6" id="KW-1133">Transmembrane helix</keyword>